<dbReference type="GO" id="GO:0008540">
    <property type="term" value="C:proteasome regulatory particle, base subcomplex"/>
    <property type="evidence" value="ECO:0007669"/>
    <property type="project" value="UniProtKB-UniRule"/>
</dbReference>
<organism evidence="9 10">
    <name type="scientific">Ambispora leptoticha</name>
    <dbReference type="NCBI Taxonomy" id="144679"/>
    <lineage>
        <taxon>Eukaryota</taxon>
        <taxon>Fungi</taxon>
        <taxon>Fungi incertae sedis</taxon>
        <taxon>Mucoromycota</taxon>
        <taxon>Glomeromycotina</taxon>
        <taxon>Glomeromycetes</taxon>
        <taxon>Archaeosporales</taxon>
        <taxon>Ambisporaceae</taxon>
        <taxon>Ambispora</taxon>
    </lineage>
</organism>
<dbReference type="InterPro" id="IPR016024">
    <property type="entry name" value="ARM-type_fold"/>
</dbReference>
<evidence type="ECO:0000256" key="4">
    <source>
        <dbReference type="ARBA" id="ARBA00057191"/>
    </source>
</evidence>
<comment type="similarity">
    <text evidence="1 5">Belongs to the proteasome subunit S2 family.</text>
</comment>
<dbReference type="FunFam" id="1.25.10.10:FF:000026">
    <property type="entry name" value="26S proteasome non-ATPase regulatory subunit 2"/>
    <property type="match status" value="1"/>
</dbReference>
<evidence type="ECO:0000259" key="8">
    <source>
        <dbReference type="Pfam" id="PF18051"/>
    </source>
</evidence>
<dbReference type="GO" id="GO:0030234">
    <property type="term" value="F:enzyme regulator activity"/>
    <property type="evidence" value="ECO:0007669"/>
    <property type="project" value="UniProtKB-UniRule"/>
</dbReference>
<dbReference type="AlphaFoldDB" id="A0A9N8ZQS4"/>
<evidence type="ECO:0000259" key="7">
    <source>
        <dbReference type="Pfam" id="PF17781"/>
    </source>
</evidence>
<reference evidence="9" key="1">
    <citation type="submission" date="2021-06" db="EMBL/GenBank/DDBJ databases">
        <authorList>
            <person name="Kallberg Y."/>
            <person name="Tangrot J."/>
            <person name="Rosling A."/>
        </authorList>
    </citation>
    <scope>NUCLEOTIDE SEQUENCE</scope>
    <source>
        <strain evidence="9">FL130A</strain>
    </source>
</reference>
<feature type="compositionally biased region" description="Basic and acidic residues" evidence="6">
    <location>
        <begin position="15"/>
        <end position="41"/>
    </location>
</feature>
<feature type="region of interest" description="Disordered" evidence="6">
    <location>
        <begin position="1"/>
        <end position="41"/>
    </location>
</feature>
<dbReference type="GO" id="GO:0043161">
    <property type="term" value="P:proteasome-mediated ubiquitin-dependent protein catabolic process"/>
    <property type="evidence" value="ECO:0007669"/>
    <property type="project" value="TreeGrafter"/>
</dbReference>
<evidence type="ECO:0000256" key="5">
    <source>
        <dbReference type="PIRNR" id="PIRNR015965"/>
    </source>
</evidence>
<dbReference type="PANTHER" id="PTHR10943">
    <property type="entry name" value="26S PROTEASOME NON-ATPASE REGULATORY SUBUNIT"/>
    <property type="match status" value="1"/>
</dbReference>
<dbReference type="PIRSF" id="PIRSF015965">
    <property type="entry name" value="26S_Psome_Rpn1"/>
    <property type="match status" value="1"/>
</dbReference>
<dbReference type="InterPro" id="IPR040892">
    <property type="entry name" value="RPN1_N"/>
</dbReference>
<evidence type="ECO:0000313" key="10">
    <source>
        <dbReference type="Proteomes" id="UP000789508"/>
    </source>
</evidence>
<dbReference type="InterPro" id="IPR016643">
    <property type="entry name" value="26S_Psome_Rpn1"/>
</dbReference>
<dbReference type="Proteomes" id="UP000789508">
    <property type="component" value="Unassembled WGS sequence"/>
</dbReference>
<dbReference type="Pfam" id="PF18051">
    <property type="entry name" value="RPN1_C"/>
    <property type="match status" value="1"/>
</dbReference>
<dbReference type="OrthoDB" id="10252509at2759"/>
<proteinExistence type="inferred from homology"/>
<dbReference type="GO" id="GO:0042176">
    <property type="term" value="P:regulation of protein catabolic process"/>
    <property type="evidence" value="ECO:0007669"/>
    <property type="project" value="InterPro"/>
</dbReference>
<dbReference type="GO" id="GO:0034515">
    <property type="term" value="C:proteasome storage granule"/>
    <property type="evidence" value="ECO:0007669"/>
    <property type="project" value="TreeGrafter"/>
</dbReference>
<dbReference type="InterPro" id="IPR041433">
    <property type="entry name" value="RPN1_C"/>
</dbReference>
<evidence type="ECO:0000313" key="9">
    <source>
        <dbReference type="EMBL" id="CAG8504738.1"/>
    </source>
</evidence>
<keyword evidence="10" id="KW-1185">Reference proteome</keyword>
<dbReference type="InterPro" id="IPR002015">
    <property type="entry name" value="Proteasome/cyclosome_rpt"/>
</dbReference>
<comment type="caution">
    <text evidence="9">The sequence shown here is derived from an EMBL/GenBank/DDBJ whole genome shotgun (WGS) entry which is preliminary data.</text>
</comment>
<feature type="domain" description="RPN1 N-terminal" evidence="7">
    <location>
        <begin position="116"/>
        <end position="411"/>
    </location>
</feature>
<evidence type="ECO:0000256" key="1">
    <source>
        <dbReference type="ARBA" id="ARBA00005460"/>
    </source>
</evidence>
<evidence type="ECO:0000256" key="6">
    <source>
        <dbReference type="SAM" id="MobiDB-lite"/>
    </source>
</evidence>
<name>A0A9N8ZQS4_9GLOM</name>
<gene>
    <name evidence="9" type="ORF">ALEPTO_LOCUS3665</name>
</gene>
<dbReference type="InterPro" id="IPR011989">
    <property type="entry name" value="ARM-like"/>
</dbReference>
<dbReference type="Gene3D" id="1.25.10.10">
    <property type="entry name" value="Leucine-rich Repeat Variant"/>
    <property type="match status" value="1"/>
</dbReference>
<keyword evidence="2" id="KW-0677">Repeat</keyword>
<feature type="domain" description="26S proteasome non-ATPase regulatory subunit RPN1 C-terminal" evidence="8">
    <location>
        <begin position="891"/>
        <end position="944"/>
    </location>
</feature>
<accession>A0A9N8ZQS4</accession>
<dbReference type="Pfam" id="PF17781">
    <property type="entry name" value="RPN1_RPN2_N"/>
    <property type="match status" value="1"/>
</dbReference>
<keyword evidence="3 5" id="KW-0647">Proteasome</keyword>
<dbReference type="GO" id="GO:0005634">
    <property type="term" value="C:nucleus"/>
    <property type="evidence" value="ECO:0007669"/>
    <property type="project" value="TreeGrafter"/>
</dbReference>
<dbReference type="SUPFAM" id="SSF48371">
    <property type="entry name" value="ARM repeat"/>
    <property type="match status" value="1"/>
</dbReference>
<dbReference type="PANTHER" id="PTHR10943:SF1">
    <property type="entry name" value="26S PROTEASOME NON-ATPASE REGULATORY SUBUNIT 2"/>
    <property type="match status" value="1"/>
</dbReference>
<comment type="function">
    <text evidence="4 5">Acts as a regulatory subunit of the 26 proteasome which is involved in the ATP-dependent degradation of ubiquitinated proteins.</text>
</comment>
<dbReference type="EMBL" id="CAJVPS010000718">
    <property type="protein sequence ID" value="CAG8504738.1"/>
    <property type="molecule type" value="Genomic_DNA"/>
</dbReference>
<protein>
    <recommendedName>
        <fullName evidence="5">26S proteasome regulatory subunit RPN1</fullName>
    </recommendedName>
</protein>
<evidence type="ECO:0000256" key="2">
    <source>
        <dbReference type="ARBA" id="ARBA00022737"/>
    </source>
</evidence>
<dbReference type="Pfam" id="PF01851">
    <property type="entry name" value="PC_rep"/>
    <property type="match status" value="2"/>
</dbReference>
<sequence>MARDTKATAVPVEDTPIKDKKAKEDGGGKKAGGGDKDKKDEVEELVSLKPGILASLINQNLSLLRDVSRESPFIASCSLKKRGFSVNNRILFTRLFCLTQKQNSQSEEDLQLKSELEMLIERLKENNLELHRPALESLRTLIRTSTSSMTSVPKPLKFLRPHYDTVVEIYENWDQSDNKLALADILSVLAMTYDEGKRDSLKYRLQGSREDPGSWGHEYVRHVSTEIGQEFLHRSEQDLPIDDLMTLSLEIVPFFLKHNAEADAVDLLLELEAIDQLPQFVDKDTYARVCLYMVSCVNLLVPPDDIAFLRTAHTIYRQHNKYTEAVSLAIRLQDLDLIREDFEKAGEIDPLLQKQIAFHLARSHILLETEDESIQEILNNSHLSKHFIALAKELDVYEAKTPEDIYKSHLENIRPGYTSGNVDSARQNLASTFVNAFVNAGFGNDKLISVEEGNNWIYKNKDHGMLSAAASLGLIMLWDTDVGLSRIDKYTFSNEEFIKAGTYLAIGLVHAGVRNENDPAFALLSEQVENKSATIRISAIVGLGMAYVGSHDEKIFDLLIQMVNDVELSMEIASLAALSLGMIFVGECHGEITSTILQTMMERKDEALKETWGKFMGLGLALLYLGKQDAAEVTLETLKAIEHPIGKQVAVLVEICSYAGTGNVLKVQKMLHLCNDHLDKEKEDDLHQAFAVIGIALIAMGEDIGAEMAMRSFNHLMHYGEPVIRRAVPLALGLLCASNPLLNVMETLSKYSHDNDTEVAINAIFAMGLIGAGTNNARLAQMLRQLASYYHKEPNCLFMVRIAQGLLHMGKGTISVNPFHSDRQLMSSVAIAGLLATIIAFTDAKTLILNRHHWFLYYLTTAMYPRFLITLDEDLNSLPVTVRVGQAVDVVGQAGRPKTITGFQTHSTPVLLAHSERAEIATEEYIPLSHVLEGFVLLRKNPDFMEEDKD</sequence>
<evidence type="ECO:0000256" key="3">
    <source>
        <dbReference type="ARBA" id="ARBA00022942"/>
    </source>
</evidence>